<protein>
    <submittedName>
        <fullName evidence="3">Enoyl-[acyl-carrier-protein] reductase</fullName>
    </submittedName>
</protein>
<gene>
    <name evidence="3" type="ORF">CBW65_01130</name>
</gene>
<comment type="similarity">
    <text evidence="1">Belongs to the short-chain dehydrogenases/reductases (SDR) family.</text>
</comment>
<dbReference type="GO" id="GO:0008206">
    <property type="term" value="P:bile acid metabolic process"/>
    <property type="evidence" value="ECO:0007669"/>
    <property type="project" value="UniProtKB-ARBA"/>
</dbReference>
<dbReference type="AlphaFoldDB" id="A0A1Y0IJ14"/>
<evidence type="ECO:0000256" key="2">
    <source>
        <dbReference type="ARBA" id="ARBA00023002"/>
    </source>
</evidence>
<reference evidence="4" key="1">
    <citation type="submission" date="2017-05" db="EMBL/GenBank/DDBJ databases">
        <authorList>
            <person name="Sung H."/>
        </authorList>
    </citation>
    <scope>NUCLEOTIDE SEQUENCE [LARGE SCALE GENOMIC DNA]</scope>
    <source>
        <strain evidence="4">AR23208</strain>
    </source>
</reference>
<dbReference type="GO" id="GO:0016491">
    <property type="term" value="F:oxidoreductase activity"/>
    <property type="evidence" value="ECO:0007669"/>
    <property type="project" value="UniProtKB-KW"/>
</dbReference>
<sequence>MTTLTGKTALITGGSRGIGKAIALKLASEGADIVINFFRNRKPAEETQALIQSMGRKCHIVKANVGDLDKIHLLFEEIKETMGGLDILISNAASGVQLPAMEMEEKHWDWTLNINAKALLFLAQQAVPLMEQRGGGSIVAISSLGSRFALKNYTAVGTSKAALESLTRYLGAELAAKNIIVNAVSGAAVDTDALTHFPNRDEMINDAVTRTPAGRMVTPEDIANSVHFLCTEQSRMIVGQTLIVDGGYSLIG</sequence>
<dbReference type="SUPFAM" id="SSF51735">
    <property type="entry name" value="NAD(P)-binding Rossmann-fold domains"/>
    <property type="match status" value="1"/>
</dbReference>
<name>A0A1Y0IJ14_9BACL</name>
<dbReference type="InterPro" id="IPR002347">
    <property type="entry name" value="SDR_fam"/>
</dbReference>
<dbReference type="PANTHER" id="PTHR42879:SF2">
    <property type="entry name" value="3-OXOACYL-[ACYL-CARRIER-PROTEIN] REDUCTASE FABG"/>
    <property type="match status" value="1"/>
</dbReference>
<dbReference type="FunFam" id="3.40.50.720:FF:000084">
    <property type="entry name" value="Short-chain dehydrogenase reductase"/>
    <property type="match status" value="1"/>
</dbReference>
<dbReference type="InterPro" id="IPR050259">
    <property type="entry name" value="SDR"/>
</dbReference>
<dbReference type="Pfam" id="PF13561">
    <property type="entry name" value="adh_short_C2"/>
    <property type="match status" value="1"/>
</dbReference>
<dbReference type="Gene3D" id="3.40.50.720">
    <property type="entry name" value="NAD(P)-binding Rossmann-like Domain"/>
    <property type="match status" value="1"/>
</dbReference>
<keyword evidence="4" id="KW-1185">Reference proteome</keyword>
<evidence type="ECO:0000313" key="3">
    <source>
        <dbReference type="EMBL" id="ARU59806.1"/>
    </source>
</evidence>
<keyword evidence="2" id="KW-0560">Oxidoreductase</keyword>
<dbReference type="OrthoDB" id="125587at2"/>
<dbReference type="CDD" id="cd05359">
    <property type="entry name" value="ChcA_like_SDR_c"/>
    <property type="match status" value="1"/>
</dbReference>
<dbReference type="NCBIfam" id="NF005975">
    <property type="entry name" value="PRK08063.1"/>
    <property type="match status" value="1"/>
</dbReference>
<organism evidence="3 4">
    <name type="scientific">Tumebacillus avium</name>
    <dbReference type="NCBI Taxonomy" id="1903704"/>
    <lineage>
        <taxon>Bacteria</taxon>
        <taxon>Bacillati</taxon>
        <taxon>Bacillota</taxon>
        <taxon>Bacilli</taxon>
        <taxon>Bacillales</taxon>
        <taxon>Alicyclobacillaceae</taxon>
        <taxon>Tumebacillus</taxon>
    </lineage>
</organism>
<proteinExistence type="inferred from homology"/>
<dbReference type="Proteomes" id="UP000195437">
    <property type="component" value="Chromosome"/>
</dbReference>
<dbReference type="InterPro" id="IPR036291">
    <property type="entry name" value="NAD(P)-bd_dom_sf"/>
</dbReference>
<dbReference type="RefSeq" id="WP_087455194.1">
    <property type="nucleotide sequence ID" value="NZ_CP021434.1"/>
</dbReference>
<evidence type="ECO:0000313" key="4">
    <source>
        <dbReference type="Proteomes" id="UP000195437"/>
    </source>
</evidence>
<accession>A0A1Y0IJ14</accession>
<dbReference type="EMBL" id="CP021434">
    <property type="protein sequence ID" value="ARU59806.1"/>
    <property type="molecule type" value="Genomic_DNA"/>
</dbReference>
<dbReference type="KEGG" id="tum:CBW65_01130"/>
<dbReference type="PRINTS" id="PR00080">
    <property type="entry name" value="SDRFAMILY"/>
</dbReference>
<dbReference type="PANTHER" id="PTHR42879">
    <property type="entry name" value="3-OXOACYL-(ACYL-CARRIER-PROTEIN) REDUCTASE"/>
    <property type="match status" value="1"/>
</dbReference>
<evidence type="ECO:0000256" key="1">
    <source>
        <dbReference type="ARBA" id="ARBA00006484"/>
    </source>
</evidence>
<dbReference type="PRINTS" id="PR00081">
    <property type="entry name" value="GDHRDH"/>
</dbReference>